<feature type="transmembrane region" description="Helical" evidence="7">
    <location>
        <begin position="268"/>
        <end position="292"/>
    </location>
</feature>
<dbReference type="GO" id="GO:0016020">
    <property type="term" value="C:membrane"/>
    <property type="evidence" value="ECO:0007669"/>
    <property type="project" value="UniProtKB-SubCell"/>
</dbReference>
<dbReference type="Proteomes" id="UP000009077">
    <property type="component" value="Chromosome"/>
</dbReference>
<proteinExistence type="inferred from homology"/>
<keyword evidence="5 7" id="KW-1133">Transmembrane helix</keyword>
<evidence type="ECO:0000313" key="10">
    <source>
        <dbReference type="Proteomes" id="UP000009077"/>
    </source>
</evidence>
<dbReference type="GeneID" id="8153310"/>
<evidence type="ECO:0000256" key="2">
    <source>
        <dbReference type="ARBA" id="ARBA00006464"/>
    </source>
</evidence>
<dbReference type="InterPro" id="IPR017475">
    <property type="entry name" value="EPS_sugar_tfrase"/>
</dbReference>
<dbReference type="KEGG" id="ssb:SSUBM407_1294"/>
<name>A0A0H3MWK3_STRS4</name>
<evidence type="ECO:0000256" key="6">
    <source>
        <dbReference type="ARBA" id="ARBA00023136"/>
    </source>
</evidence>
<dbReference type="EC" id="2.7.8.-" evidence="9"/>
<evidence type="ECO:0000256" key="1">
    <source>
        <dbReference type="ARBA" id="ARBA00004141"/>
    </source>
</evidence>
<organism evidence="9 10">
    <name type="scientific">Streptococcus suis (strain BM407)</name>
    <dbReference type="NCBI Taxonomy" id="568814"/>
    <lineage>
        <taxon>Bacteria</taxon>
        <taxon>Bacillati</taxon>
        <taxon>Bacillota</taxon>
        <taxon>Bacilli</taxon>
        <taxon>Lactobacillales</taxon>
        <taxon>Streptococcaceae</taxon>
        <taxon>Streptococcus</taxon>
    </lineage>
</organism>
<sequence>MNIEIGYRQTKLALFDMIAVAISAILTSHIPNADLNRSGIFIIMMVHYFAFFISRMPVEFEYRGNLIEFEKTFNYSIIFVIFLMAVSFMLENNFALSRRGAVYFTLINFVLVYLFNVIIKQFKDSFLFSTTYQKKTILITTAELWENMQVLFESDILFQKNLVALVILGTEIDKINLPLPLYYSVEEAIEFSTREVVDYVFINLPSEYFDLKQLVSDFELLGIDVGVDINSFGFTVLKNKKIQMLGDHSIVTFSTNFYKPSHILMKRLLDILGAVVGLIICGIVSILLIPIIRRDGGPAIFAQKRVGQNGRIFTFYKFRSMFVDAEVRKKELMAQNQMQGGMFKMDNDPRITPIGHFIRKTSLDELPQFYNVLIGDMSLVGTRPPTVDEFEKYTPSQKRRLSFKPGITGLWQVSGRSDITDFNEVVRLDLTYIDNWTIWSDIKILLKTVKVVLLREGSK</sequence>
<evidence type="ECO:0000256" key="5">
    <source>
        <dbReference type="ARBA" id="ARBA00022989"/>
    </source>
</evidence>
<keyword evidence="6 7" id="KW-0472">Membrane</keyword>
<feature type="transmembrane region" description="Helical" evidence="7">
    <location>
        <begin position="73"/>
        <end position="90"/>
    </location>
</feature>
<gene>
    <name evidence="9" type="primary">cps2E</name>
    <name evidence="9" type="ordered locus">SSUBM407_1294</name>
</gene>
<dbReference type="PATRIC" id="fig|568814.3.peg.1330"/>
<comment type="similarity">
    <text evidence="2">Belongs to the bacterial sugar transferase family.</text>
</comment>
<feature type="transmembrane region" description="Helical" evidence="7">
    <location>
        <begin position="12"/>
        <end position="30"/>
    </location>
</feature>
<dbReference type="InterPro" id="IPR003362">
    <property type="entry name" value="Bact_transf"/>
</dbReference>
<dbReference type="HOGENOM" id="CLU_024920_3_4_9"/>
<comment type="subcellular location">
    <subcellularLocation>
        <location evidence="1">Membrane</location>
        <topology evidence="1">Multi-pass membrane protein</topology>
    </subcellularLocation>
</comment>
<dbReference type="PANTHER" id="PTHR30576">
    <property type="entry name" value="COLANIC BIOSYNTHESIS UDP-GLUCOSE LIPID CARRIER TRANSFERASE"/>
    <property type="match status" value="1"/>
</dbReference>
<reference evidence="9 10" key="1">
    <citation type="journal article" date="2009" name="PLoS ONE">
        <title>Rapid evolution of virulence and drug resistance in the emerging zoonotic pathogen Streptococcus suis.</title>
        <authorList>
            <person name="Holden M.T.G."/>
            <person name="Hauser H."/>
            <person name="Sanders M."/>
            <person name="Ngo T.H."/>
            <person name="Cherevach I."/>
            <person name="Cronin A."/>
            <person name="Goodhead I."/>
            <person name="Mungall K."/>
            <person name="Quail M.A."/>
            <person name="Price C."/>
            <person name="Rabbinowitsch E."/>
            <person name="Sharp S."/>
            <person name="Croucher N.J."/>
            <person name="Chieu T.B."/>
            <person name="Mai N.T.H."/>
            <person name="Diep T.S."/>
            <person name="Chinh N.T."/>
            <person name="Kehoe M."/>
            <person name="Leigh J.A."/>
            <person name="Ward P.N."/>
            <person name="Dowson C.G."/>
            <person name="Whatmore A.M."/>
            <person name="Chanter N."/>
            <person name="Iversen P."/>
            <person name="Gottschalk M."/>
            <person name="Slater J.D."/>
            <person name="Smith H.E."/>
            <person name="Spratt B.G."/>
            <person name="Xu J."/>
            <person name="Ye C."/>
            <person name="Bentley S."/>
            <person name="Barrell B.G."/>
            <person name="Schultsz C."/>
            <person name="Maskell D.J."/>
            <person name="Parkhill J."/>
        </authorList>
    </citation>
    <scope>NUCLEOTIDE SEQUENCE [LARGE SCALE GENOMIC DNA]</scope>
    <source>
        <strain evidence="9 10">BM407</strain>
    </source>
</reference>
<feature type="transmembrane region" description="Helical" evidence="7">
    <location>
        <begin position="36"/>
        <end position="53"/>
    </location>
</feature>
<evidence type="ECO:0000256" key="7">
    <source>
        <dbReference type="SAM" id="Phobius"/>
    </source>
</evidence>
<protein>
    <submittedName>
        <fullName evidence="9">Galactosyl transferase</fullName>
        <ecNumber evidence="9">2.7.8.-</ecNumber>
    </submittedName>
</protein>
<dbReference type="GO" id="GO:0016780">
    <property type="term" value="F:phosphotransferase activity, for other substituted phosphate groups"/>
    <property type="evidence" value="ECO:0007669"/>
    <property type="project" value="TreeGrafter"/>
</dbReference>
<feature type="transmembrane region" description="Helical" evidence="7">
    <location>
        <begin position="102"/>
        <end position="119"/>
    </location>
</feature>
<dbReference type="AlphaFoldDB" id="A0A0H3MWK3"/>
<evidence type="ECO:0000313" key="9">
    <source>
        <dbReference type="EMBL" id="CAZ56151.1"/>
    </source>
</evidence>
<keyword evidence="10" id="KW-1185">Reference proteome</keyword>
<accession>A0A0H3MWK3</accession>
<evidence type="ECO:0000259" key="8">
    <source>
        <dbReference type="Pfam" id="PF02397"/>
    </source>
</evidence>
<keyword evidence="3 9" id="KW-0808">Transferase</keyword>
<evidence type="ECO:0000256" key="3">
    <source>
        <dbReference type="ARBA" id="ARBA00022679"/>
    </source>
</evidence>
<dbReference type="Pfam" id="PF02397">
    <property type="entry name" value="Bac_transf"/>
    <property type="match status" value="1"/>
</dbReference>
<evidence type="ECO:0000256" key="4">
    <source>
        <dbReference type="ARBA" id="ARBA00022692"/>
    </source>
</evidence>
<dbReference type="RefSeq" id="WP_002936357.1">
    <property type="nucleotide sequence ID" value="NC_012926.1"/>
</dbReference>
<dbReference type="EMBL" id="FM252032">
    <property type="protein sequence ID" value="CAZ56151.1"/>
    <property type="molecule type" value="Genomic_DNA"/>
</dbReference>
<dbReference type="NCBIfam" id="TIGR03025">
    <property type="entry name" value="EPS_sugtrans"/>
    <property type="match status" value="1"/>
</dbReference>
<keyword evidence="4 7" id="KW-0812">Transmembrane</keyword>
<feature type="domain" description="Bacterial sugar transferase" evidence="8">
    <location>
        <begin position="266"/>
        <end position="453"/>
    </location>
</feature>
<dbReference type="PANTHER" id="PTHR30576:SF10">
    <property type="entry name" value="SLL5057 PROTEIN"/>
    <property type="match status" value="1"/>
</dbReference>